<dbReference type="Pfam" id="PF10551">
    <property type="entry name" value="MULE"/>
    <property type="match status" value="1"/>
</dbReference>
<dbReference type="EMBL" id="BLAL01000338">
    <property type="protein sequence ID" value="GET04283.1"/>
    <property type="molecule type" value="Genomic_DNA"/>
</dbReference>
<evidence type="ECO:0000313" key="2">
    <source>
        <dbReference type="EMBL" id="GBC03224.1"/>
    </source>
</evidence>
<reference evidence="2 4" key="1">
    <citation type="submission" date="2017-11" db="EMBL/GenBank/DDBJ databases">
        <title>The genome of Rhizophagus clarus HR1 reveals common genetic basis of auxotrophy among arbuscular mycorrhizal fungi.</title>
        <authorList>
            <person name="Kobayashi Y."/>
        </authorList>
    </citation>
    <scope>NUCLEOTIDE SEQUENCE [LARGE SCALE GENOMIC DNA]</scope>
    <source>
        <strain evidence="2 4">HR1</strain>
    </source>
</reference>
<comment type="caution">
    <text evidence="2">The sequence shown here is derived from an EMBL/GenBank/DDBJ whole genome shotgun (WGS) entry which is preliminary data.</text>
</comment>
<dbReference type="STRING" id="94130.A0A2Z6RLJ6"/>
<dbReference type="InterPro" id="IPR018289">
    <property type="entry name" value="MULE_transposase_dom"/>
</dbReference>
<name>A0A2Z6RLJ6_9GLOM</name>
<sequence>MPLSVFVGVDNNGHTRLFAQAIISNETFEIYQWILQCVLQATEQQLLVFFTDADPAMDAAIPVQFSNSYHAHCIYHIGQNLPKKLKGKLEEHYFAETFKSGTMF</sequence>
<dbReference type="PANTHER" id="PTHR47718">
    <property type="entry name" value="OS01G0519700 PROTEIN"/>
    <property type="match status" value="1"/>
</dbReference>
<dbReference type="Proteomes" id="UP000615446">
    <property type="component" value="Unassembled WGS sequence"/>
</dbReference>
<accession>A0A2Z6RLJ6</accession>
<organism evidence="2 4">
    <name type="scientific">Rhizophagus clarus</name>
    <dbReference type="NCBI Taxonomy" id="94130"/>
    <lineage>
        <taxon>Eukaryota</taxon>
        <taxon>Fungi</taxon>
        <taxon>Fungi incertae sedis</taxon>
        <taxon>Mucoromycota</taxon>
        <taxon>Glomeromycotina</taxon>
        <taxon>Glomeromycetes</taxon>
        <taxon>Glomerales</taxon>
        <taxon>Glomeraceae</taxon>
        <taxon>Rhizophagus</taxon>
    </lineage>
</organism>
<dbReference type="OrthoDB" id="2445863at2759"/>
<dbReference type="EMBL" id="BEXD01003874">
    <property type="protein sequence ID" value="GBC03224.1"/>
    <property type="molecule type" value="Genomic_DNA"/>
</dbReference>
<evidence type="ECO:0000313" key="4">
    <source>
        <dbReference type="Proteomes" id="UP000247702"/>
    </source>
</evidence>
<evidence type="ECO:0000313" key="3">
    <source>
        <dbReference type="EMBL" id="GET04283.1"/>
    </source>
</evidence>
<dbReference type="Proteomes" id="UP000247702">
    <property type="component" value="Unassembled WGS sequence"/>
</dbReference>
<gene>
    <name evidence="3" type="ORF">RCL2_003058700</name>
    <name evidence="2" type="ORF">RclHR1_05020001</name>
</gene>
<keyword evidence="4" id="KW-1185">Reference proteome</keyword>
<protein>
    <submittedName>
        <fullName evidence="3">Protein FAR1-related sequence 5-like</fullName>
    </submittedName>
</protein>
<evidence type="ECO:0000259" key="1">
    <source>
        <dbReference type="Pfam" id="PF10551"/>
    </source>
</evidence>
<feature type="domain" description="MULE transposase" evidence="1">
    <location>
        <begin position="1"/>
        <end position="80"/>
    </location>
</feature>
<dbReference type="AlphaFoldDB" id="A0A2Z6RLJ6"/>
<reference evidence="3" key="2">
    <citation type="submission" date="2019-10" db="EMBL/GenBank/DDBJ databases">
        <title>Conservation and host-specific expression of non-tandemly repeated heterogenous ribosome RNA gene in arbuscular mycorrhizal fungi.</title>
        <authorList>
            <person name="Maeda T."/>
            <person name="Kobayashi Y."/>
            <person name="Nakagawa T."/>
            <person name="Ezawa T."/>
            <person name="Yamaguchi K."/>
            <person name="Bino T."/>
            <person name="Nishimoto Y."/>
            <person name="Shigenobu S."/>
            <person name="Kawaguchi M."/>
        </authorList>
    </citation>
    <scope>NUCLEOTIDE SEQUENCE</scope>
    <source>
        <strain evidence="3">HR1</strain>
    </source>
</reference>
<proteinExistence type="predicted"/>